<protein>
    <recommendedName>
        <fullName evidence="1">NYN domain-containing protein</fullName>
    </recommendedName>
</protein>
<dbReference type="GO" id="GO:0004540">
    <property type="term" value="F:RNA nuclease activity"/>
    <property type="evidence" value="ECO:0007669"/>
    <property type="project" value="InterPro"/>
</dbReference>
<evidence type="ECO:0000313" key="2">
    <source>
        <dbReference type="EMBL" id="PIR27176.1"/>
    </source>
</evidence>
<accession>A0A2H0Q066</accession>
<proteinExistence type="predicted"/>
<evidence type="ECO:0000259" key="1">
    <source>
        <dbReference type="Pfam" id="PF01936"/>
    </source>
</evidence>
<dbReference type="PANTHER" id="PTHR35458:SF2">
    <property type="entry name" value="SLR0755 PROTEIN"/>
    <property type="match status" value="1"/>
</dbReference>
<sequence>MNKEIKKQKKKNYAFIDGQNLNLGVKELGWKLDFKKFRIYLEEKYQVEKVYYFIGYIEKNYLLYKKLQEYGYVLIFKPTLKDRNGRVKGNCDAELVLHAMIEYPNFKQAVIVTSDGDFACLVEYLLEKGKLRTVLAPSKKNYSSLLRKRTKGQFVAFLDVIKSKLAYRAEKKKRTP</sequence>
<name>A0A2H0Q066_9BACT</name>
<dbReference type="CDD" id="cd10911">
    <property type="entry name" value="PIN_LabA"/>
    <property type="match status" value="1"/>
</dbReference>
<dbReference type="EMBL" id="PCXF01000066">
    <property type="protein sequence ID" value="PIR27176.1"/>
    <property type="molecule type" value="Genomic_DNA"/>
</dbReference>
<dbReference type="InterPro" id="IPR047140">
    <property type="entry name" value="LabA"/>
</dbReference>
<dbReference type="InterPro" id="IPR021139">
    <property type="entry name" value="NYN"/>
</dbReference>
<reference evidence="2 3" key="1">
    <citation type="submission" date="2017-09" db="EMBL/GenBank/DDBJ databases">
        <title>Depth-based differentiation of microbial function through sediment-hosted aquifers and enrichment of novel symbionts in the deep terrestrial subsurface.</title>
        <authorList>
            <person name="Probst A.J."/>
            <person name="Ladd B."/>
            <person name="Jarett J.K."/>
            <person name="Geller-Mcgrath D.E."/>
            <person name="Sieber C.M."/>
            <person name="Emerson J.B."/>
            <person name="Anantharaman K."/>
            <person name="Thomas B.C."/>
            <person name="Malmstrom R."/>
            <person name="Stieglmeier M."/>
            <person name="Klingl A."/>
            <person name="Woyke T."/>
            <person name="Ryan C.M."/>
            <person name="Banfield J.F."/>
        </authorList>
    </citation>
    <scope>NUCLEOTIDE SEQUENCE [LARGE SCALE GENOMIC DNA]</scope>
    <source>
        <strain evidence="2">CG11_big_fil_rev_8_21_14_0_20_42_15</strain>
    </source>
</reference>
<dbReference type="AlphaFoldDB" id="A0A2H0Q066"/>
<gene>
    <name evidence="2" type="ORF">COV40_02285</name>
</gene>
<dbReference type="Proteomes" id="UP000231154">
    <property type="component" value="Unassembled WGS sequence"/>
</dbReference>
<dbReference type="Gene3D" id="3.40.50.1010">
    <property type="entry name" value="5'-nuclease"/>
    <property type="match status" value="1"/>
</dbReference>
<dbReference type="PANTHER" id="PTHR35458">
    <property type="entry name" value="SLR0755 PROTEIN"/>
    <property type="match status" value="1"/>
</dbReference>
<dbReference type="Pfam" id="PF01936">
    <property type="entry name" value="NYN"/>
    <property type="match status" value="1"/>
</dbReference>
<comment type="caution">
    <text evidence="2">The sequence shown here is derived from an EMBL/GenBank/DDBJ whole genome shotgun (WGS) entry which is preliminary data.</text>
</comment>
<feature type="domain" description="NYN" evidence="1">
    <location>
        <begin position="15"/>
        <end position="151"/>
    </location>
</feature>
<evidence type="ECO:0000313" key="3">
    <source>
        <dbReference type="Proteomes" id="UP000231154"/>
    </source>
</evidence>
<organism evidence="2 3">
    <name type="scientific">Candidatus Berkelbacteria bacterium CG11_big_fil_rev_8_21_14_0_20_42_15</name>
    <dbReference type="NCBI Taxonomy" id="1974517"/>
    <lineage>
        <taxon>Bacteria</taxon>
        <taxon>Candidatus Berkelbacteria</taxon>
    </lineage>
</organism>